<gene>
    <name evidence="8" type="ORF">MCOR_41237</name>
</gene>
<dbReference type="AlphaFoldDB" id="A0A6J8DI50"/>
<evidence type="ECO:0000259" key="7">
    <source>
        <dbReference type="PROSITE" id="PS50119"/>
    </source>
</evidence>
<dbReference type="InterPro" id="IPR001841">
    <property type="entry name" value="Znf_RING"/>
</dbReference>
<evidence type="ECO:0000256" key="3">
    <source>
        <dbReference type="ARBA" id="ARBA00022833"/>
    </source>
</evidence>
<evidence type="ECO:0000256" key="2">
    <source>
        <dbReference type="ARBA" id="ARBA00022771"/>
    </source>
</evidence>
<evidence type="ECO:0000256" key="4">
    <source>
        <dbReference type="PROSITE-ProRule" id="PRU00024"/>
    </source>
</evidence>
<accession>A0A6J8DI50</accession>
<name>A0A6J8DI50_MYTCO</name>
<evidence type="ECO:0000256" key="5">
    <source>
        <dbReference type="SAM" id="MobiDB-lite"/>
    </source>
</evidence>
<dbReference type="GO" id="GO:0061630">
    <property type="term" value="F:ubiquitin protein ligase activity"/>
    <property type="evidence" value="ECO:0007669"/>
    <property type="project" value="TreeGrafter"/>
</dbReference>
<protein>
    <submittedName>
        <fullName evidence="8">KIFC2_3</fullName>
    </submittedName>
</protein>
<feature type="domain" description="RING-type" evidence="6">
    <location>
        <begin position="19"/>
        <end position="62"/>
    </location>
</feature>
<dbReference type="InterPro" id="IPR017907">
    <property type="entry name" value="Znf_RING_CS"/>
</dbReference>
<sequence length="819" mass="94771">MATADLGECENICVELLHCTQCEKWYDQSSHQPRILPCLHTICTDCLMKHFHSNFFKCPVCQKSVDIKDTFESSKDKFPIDFTIRDRIEFVDTFNQNKSSICDFCDESKTATYRCKDCESYICETCIRFHNKSSKFKNHVTCNLSEAIDVSKFSHEVFCTKDGHENRPLEIFCTGDGCKRPVCNMCFVIDHSDSGDHQAKDVLDVFILEMKRIFDKYKETEELGHEIKEELDSFQNEILTSKVFLQQSSLSKNAPAFLASVSSVDKQLDKIKETEFARQPSHIANMKFIDDIEQSERIFEHLGILLISTADPYTSEIENPKIMYAKTDGIFEVRLKDNQGRPVKDQSIYMEISFLDENTGQEFTFPFTVAGANGCFKAKCAINSQGTYHANVVINGKSFFKLDTISCLEHDPEENSSDFVSEKQIEKEITENLNVRGCKDLQGEEKEISKYSFNVKPNNDTAEKNKKSNLIIKKGKVEENKETGTGRSQEWQPFKTKWYQQGLLTTNTPVKSTDIEISEHLKVSGCKDLQKEEIDISKDSSNVKPNKDKNEKITPQKKKYQFEKKKTTGTEGLQGQKEIVFETFYHRSGREFQCMYLNGMRFYLDDWGSKEWQPFPKRWYQEGLLITNTVVKDAENEPQTESTVSADKDHREGVMKHPRKGKIPTYIFQRKHNIHFFYDHDTGGWMRMPIGYELHHERIIKLLDQIEKALPGWNDRNDILAMLRQCNYDADECIRTYIHLEEDEWMRYTKIITDNILIKLLDSAVKLTTVSSLRDQGSEPVKRGRNSLTSMFPNTVPTGKDLIEEHGYQADSRRRCDTP</sequence>
<feature type="compositionally biased region" description="Polar residues" evidence="5">
    <location>
        <begin position="786"/>
        <end position="797"/>
    </location>
</feature>
<feature type="domain" description="B box-type" evidence="7">
    <location>
        <begin position="97"/>
        <end position="144"/>
    </location>
</feature>
<keyword evidence="1" id="KW-0479">Metal-binding</keyword>
<dbReference type="SMART" id="SM00336">
    <property type="entry name" value="BBOX"/>
    <property type="match status" value="2"/>
</dbReference>
<keyword evidence="9" id="KW-1185">Reference proteome</keyword>
<dbReference type="InterPro" id="IPR000315">
    <property type="entry name" value="Znf_B-box"/>
</dbReference>
<dbReference type="InterPro" id="IPR013083">
    <property type="entry name" value="Znf_RING/FYVE/PHD"/>
</dbReference>
<dbReference type="SUPFAM" id="SSF57845">
    <property type="entry name" value="B-box zinc-binding domain"/>
    <property type="match status" value="1"/>
</dbReference>
<dbReference type="Gene3D" id="3.30.40.10">
    <property type="entry name" value="Zinc/RING finger domain, C3HC4 (zinc finger)"/>
    <property type="match status" value="1"/>
</dbReference>
<dbReference type="OrthoDB" id="6105776at2759"/>
<reference evidence="8 9" key="1">
    <citation type="submission" date="2020-06" db="EMBL/GenBank/DDBJ databases">
        <authorList>
            <person name="Li R."/>
            <person name="Bekaert M."/>
        </authorList>
    </citation>
    <scope>NUCLEOTIDE SEQUENCE [LARGE SCALE GENOMIC DNA]</scope>
    <source>
        <strain evidence="9">wild</strain>
    </source>
</reference>
<evidence type="ECO:0000259" key="6">
    <source>
        <dbReference type="PROSITE" id="PS50089"/>
    </source>
</evidence>
<organism evidence="8 9">
    <name type="scientific">Mytilus coruscus</name>
    <name type="common">Sea mussel</name>
    <dbReference type="NCBI Taxonomy" id="42192"/>
    <lineage>
        <taxon>Eukaryota</taxon>
        <taxon>Metazoa</taxon>
        <taxon>Spiralia</taxon>
        <taxon>Lophotrochozoa</taxon>
        <taxon>Mollusca</taxon>
        <taxon>Bivalvia</taxon>
        <taxon>Autobranchia</taxon>
        <taxon>Pteriomorphia</taxon>
        <taxon>Mytilida</taxon>
        <taxon>Mytiloidea</taxon>
        <taxon>Mytilidae</taxon>
        <taxon>Mytilinae</taxon>
        <taxon>Mytilus</taxon>
    </lineage>
</organism>
<evidence type="ECO:0000313" key="9">
    <source>
        <dbReference type="Proteomes" id="UP000507470"/>
    </source>
</evidence>
<dbReference type="Pfam" id="PF22586">
    <property type="entry name" value="ANCHR-like_BBOX"/>
    <property type="match status" value="1"/>
</dbReference>
<dbReference type="SMART" id="SM00184">
    <property type="entry name" value="RING"/>
    <property type="match status" value="1"/>
</dbReference>
<dbReference type="PANTHER" id="PTHR25462">
    <property type="entry name" value="BONUS, ISOFORM C-RELATED"/>
    <property type="match status" value="1"/>
</dbReference>
<dbReference type="PROSITE" id="PS00518">
    <property type="entry name" value="ZF_RING_1"/>
    <property type="match status" value="1"/>
</dbReference>
<dbReference type="EMBL" id="CACVKT020007423">
    <property type="protein sequence ID" value="CAC5407799.1"/>
    <property type="molecule type" value="Genomic_DNA"/>
</dbReference>
<feature type="compositionally biased region" description="Basic and acidic residues" evidence="5">
    <location>
        <begin position="646"/>
        <end position="655"/>
    </location>
</feature>
<dbReference type="Gene3D" id="4.10.830.40">
    <property type="match status" value="1"/>
</dbReference>
<feature type="compositionally biased region" description="Basic and acidic residues" evidence="5">
    <location>
        <begin position="545"/>
        <end position="559"/>
    </location>
</feature>
<feature type="region of interest" description="Disordered" evidence="5">
    <location>
        <begin position="775"/>
        <end position="800"/>
    </location>
</feature>
<evidence type="ECO:0000256" key="1">
    <source>
        <dbReference type="ARBA" id="ARBA00022723"/>
    </source>
</evidence>
<dbReference type="PROSITE" id="PS50089">
    <property type="entry name" value="ZF_RING_2"/>
    <property type="match status" value="1"/>
</dbReference>
<dbReference type="PANTHER" id="PTHR25462:SF296">
    <property type="entry name" value="MEIOTIC P26, ISOFORM F"/>
    <property type="match status" value="1"/>
</dbReference>
<keyword evidence="2 4" id="KW-0863">Zinc-finger</keyword>
<dbReference type="CDD" id="cd19757">
    <property type="entry name" value="Bbox1"/>
    <property type="match status" value="1"/>
</dbReference>
<evidence type="ECO:0000313" key="8">
    <source>
        <dbReference type="EMBL" id="CAC5407799.1"/>
    </source>
</evidence>
<dbReference type="PROSITE" id="PS50119">
    <property type="entry name" value="ZF_BBOX"/>
    <property type="match status" value="1"/>
</dbReference>
<proteinExistence type="predicted"/>
<dbReference type="SUPFAM" id="SSF57850">
    <property type="entry name" value="RING/U-box"/>
    <property type="match status" value="1"/>
</dbReference>
<feature type="region of interest" description="Disordered" evidence="5">
    <location>
        <begin position="635"/>
        <end position="656"/>
    </location>
</feature>
<dbReference type="Proteomes" id="UP000507470">
    <property type="component" value="Unassembled WGS sequence"/>
</dbReference>
<dbReference type="InterPro" id="IPR047153">
    <property type="entry name" value="TRIM45/56/19-like"/>
</dbReference>
<feature type="region of interest" description="Disordered" evidence="5">
    <location>
        <begin position="536"/>
        <end position="559"/>
    </location>
</feature>
<keyword evidence="3" id="KW-0862">Zinc</keyword>
<dbReference type="GO" id="GO:0008270">
    <property type="term" value="F:zinc ion binding"/>
    <property type="evidence" value="ECO:0007669"/>
    <property type="project" value="UniProtKB-KW"/>
</dbReference>